<name>A0AAV7NJK7_PLEWA</name>
<sequence length="207" mass="24147">MTTRGRATQQGTAPGVRNYPEQGAAAHQGALPSQQGSPEPLQQREQHVGASGYHVIHPNEDRRNRVQAVARTEMEALERYREAHRPGPINLAPRRLGGNVSEYEARQQQQIGLRQSKYQQQLKREDYKKKQKEAEEAEIQKMKAIQREKANMLEQKRRQQEIQRRGTFEEDRYQVNNAFLTRLEMLIKPEMCNLPFHIEFYGLFIPE</sequence>
<gene>
    <name evidence="3" type="ORF">NDU88_002778</name>
</gene>
<accession>A0AAV7NJK7</accession>
<feature type="coiled-coil region" evidence="1">
    <location>
        <begin position="120"/>
        <end position="165"/>
    </location>
</feature>
<evidence type="ECO:0000256" key="2">
    <source>
        <dbReference type="SAM" id="MobiDB-lite"/>
    </source>
</evidence>
<dbReference type="Proteomes" id="UP001066276">
    <property type="component" value="Chromosome 8"/>
</dbReference>
<protein>
    <recommendedName>
        <fullName evidence="5">Epithelial-stromal interaction protein 1</fullName>
    </recommendedName>
</protein>
<dbReference type="EMBL" id="JANPWB010000012">
    <property type="protein sequence ID" value="KAJ1114543.1"/>
    <property type="molecule type" value="Genomic_DNA"/>
</dbReference>
<evidence type="ECO:0000256" key="1">
    <source>
        <dbReference type="SAM" id="Coils"/>
    </source>
</evidence>
<comment type="caution">
    <text evidence="3">The sequence shown here is derived from an EMBL/GenBank/DDBJ whole genome shotgun (WGS) entry which is preliminary data.</text>
</comment>
<feature type="compositionally biased region" description="Polar residues" evidence="2">
    <location>
        <begin position="1"/>
        <end position="12"/>
    </location>
</feature>
<organism evidence="3 4">
    <name type="scientific">Pleurodeles waltl</name>
    <name type="common">Iberian ribbed newt</name>
    <dbReference type="NCBI Taxonomy" id="8319"/>
    <lineage>
        <taxon>Eukaryota</taxon>
        <taxon>Metazoa</taxon>
        <taxon>Chordata</taxon>
        <taxon>Craniata</taxon>
        <taxon>Vertebrata</taxon>
        <taxon>Euteleostomi</taxon>
        <taxon>Amphibia</taxon>
        <taxon>Batrachia</taxon>
        <taxon>Caudata</taxon>
        <taxon>Salamandroidea</taxon>
        <taxon>Salamandridae</taxon>
        <taxon>Pleurodelinae</taxon>
        <taxon>Pleurodeles</taxon>
    </lineage>
</organism>
<dbReference type="PANTHER" id="PTHR22529">
    <property type="entry name" value="EPITHELIAL-STROMAL INTERACTION PROTEIN 1"/>
    <property type="match status" value="1"/>
</dbReference>
<keyword evidence="1" id="KW-0175">Coiled coil</keyword>
<proteinExistence type="predicted"/>
<evidence type="ECO:0008006" key="5">
    <source>
        <dbReference type="Google" id="ProtNLM"/>
    </source>
</evidence>
<reference evidence="3" key="1">
    <citation type="journal article" date="2022" name="bioRxiv">
        <title>Sequencing and chromosome-scale assembly of the giantPleurodeles waltlgenome.</title>
        <authorList>
            <person name="Brown T."/>
            <person name="Elewa A."/>
            <person name="Iarovenko S."/>
            <person name="Subramanian E."/>
            <person name="Araus A.J."/>
            <person name="Petzold A."/>
            <person name="Susuki M."/>
            <person name="Suzuki K.-i.T."/>
            <person name="Hayashi T."/>
            <person name="Toyoda A."/>
            <person name="Oliveira C."/>
            <person name="Osipova E."/>
            <person name="Leigh N.D."/>
            <person name="Simon A."/>
            <person name="Yun M.H."/>
        </authorList>
    </citation>
    <scope>NUCLEOTIDE SEQUENCE</scope>
    <source>
        <strain evidence="3">20211129_DDA</strain>
        <tissue evidence="3">Liver</tissue>
    </source>
</reference>
<evidence type="ECO:0000313" key="3">
    <source>
        <dbReference type="EMBL" id="KAJ1114543.1"/>
    </source>
</evidence>
<dbReference type="AlphaFoldDB" id="A0AAV7NJK7"/>
<feature type="region of interest" description="Disordered" evidence="2">
    <location>
        <begin position="1"/>
        <end position="63"/>
    </location>
</feature>
<evidence type="ECO:0000313" key="4">
    <source>
        <dbReference type="Proteomes" id="UP001066276"/>
    </source>
</evidence>
<dbReference type="PANTHER" id="PTHR22529:SF1">
    <property type="entry name" value="EPITHELIAL-STROMAL INTERACTION PROTEIN 1"/>
    <property type="match status" value="1"/>
</dbReference>
<dbReference type="InterPro" id="IPR026185">
    <property type="entry name" value="EPSTI1"/>
</dbReference>
<keyword evidence="4" id="KW-1185">Reference proteome</keyword>